<gene>
    <name evidence="2" type="ORF">BELL_0135g00080</name>
</gene>
<dbReference type="EMBL" id="PQXM01000134">
    <property type="protein sequence ID" value="TGO76816.1"/>
    <property type="molecule type" value="Genomic_DNA"/>
</dbReference>
<accession>A0A4Z1JTL7</accession>
<evidence type="ECO:0000259" key="1">
    <source>
        <dbReference type="Pfam" id="PF06985"/>
    </source>
</evidence>
<dbReference type="STRING" id="278938.A0A4Z1JTL7"/>
<dbReference type="PANTHER" id="PTHR24148:SF73">
    <property type="entry name" value="HET DOMAIN PROTEIN (AFU_ORTHOLOGUE AFUA_8G01020)"/>
    <property type="match status" value="1"/>
</dbReference>
<evidence type="ECO:0000313" key="2">
    <source>
        <dbReference type="EMBL" id="TGO76816.1"/>
    </source>
</evidence>
<sequence length="602" mass="68472">MSASFYTPLKESEIRVLEILPSEDFSEAINTTCRIISLASDTSTEAYVALSYTWGEPNDTSYICVNGYKHKVTPNLESALRHLRDDKNTIVIWVDAVCINQNDIPERDRQLQMMADVYKKAEMGLSWLGEESDDSSLALRMIQRWASFSMDKQLLDSRLREFFESKLEDEILMPKSITALNNLLRRPYWKRVWIQQEVALPPIVTMQCGHERLSFDVVSDFAYTMVTIRLVYRKSSRSWFDPDLISEDMDIAPLLNLRNCRVSKLSDCTRHKTSSLLNYLFLSSILKSTDPRDHIYALLGLPRLEKYRSLLRPSYTKSVSLVFSEAARIMIEDEHSLQPIVIACTSLRSNVSLPSWVPDWTARGSESVPLMRLRRNNFDPVANLSDFVGFSADGQILLVTGLLHDEVSFLKGGFATASRMSHGEWEILSDLKDNSLPNGLTVLEAVFRIFVGIDANATLDSYRRENISKFTSEATFFARIITYDKTDRFSNTLQILLGQDLSKLPEVLKALNEPASDQSDANFFEKYAQLSGRMFFVTKNGTLGAGPPDLIPGDKIFHLIGYPEDIILRKIDDHYRVIGDTRIARAKLPSFTDGGYEIIEIH</sequence>
<organism evidence="2 3">
    <name type="scientific">Botrytis elliptica</name>
    <dbReference type="NCBI Taxonomy" id="278938"/>
    <lineage>
        <taxon>Eukaryota</taxon>
        <taxon>Fungi</taxon>
        <taxon>Dikarya</taxon>
        <taxon>Ascomycota</taxon>
        <taxon>Pezizomycotina</taxon>
        <taxon>Leotiomycetes</taxon>
        <taxon>Helotiales</taxon>
        <taxon>Sclerotiniaceae</taxon>
        <taxon>Botrytis</taxon>
    </lineage>
</organism>
<name>A0A4Z1JTL7_9HELO</name>
<dbReference type="PANTHER" id="PTHR24148">
    <property type="entry name" value="ANKYRIN REPEAT DOMAIN-CONTAINING PROTEIN 39 HOMOLOG-RELATED"/>
    <property type="match status" value="1"/>
</dbReference>
<dbReference type="InterPro" id="IPR052895">
    <property type="entry name" value="HetReg/Transcr_Mod"/>
</dbReference>
<feature type="domain" description="Heterokaryon incompatibility" evidence="1">
    <location>
        <begin position="47"/>
        <end position="197"/>
    </location>
</feature>
<reference evidence="2 3" key="1">
    <citation type="submission" date="2017-12" db="EMBL/GenBank/DDBJ databases">
        <title>Comparative genomics of Botrytis spp.</title>
        <authorList>
            <person name="Valero-Jimenez C.A."/>
            <person name="Tapia P."/>
            <person name="Veloso J."/>
            <person name="Silva-Moreno E."/>
            <person name="Staats M."/>
            <person name="Valdes J.H."/>
            <person name="Van Kan J.A.L."/>
        </authorList>
    </citation>
    <scope>NUCLEOTIDE SEQUENCE [LARGE SCALE GENOMIC DNA]</scope>
    <source>
        <strain evidence="2 3">Be9601</strain>
    </source>
</reference>
<dbReference type="InterPro" id="IPR010730">
    <property type="entry name" value="HET"/>
</dbReference>
<proteinExistence type="predicted"/>
<dbReference type="Pfam" id="PF06985">
    <property type="entry name" value="HET"/>
    <property type="match status" value="1"/>
</dbReference>
<keyword evidence="3" id="KW-1185">Reference proteome</keyword>
<protein>
    <recommendedName>
        <fullName evidence="1">Heterokaryon incompatibility domain-containing protein</fullName>
    </recommendedName>
</protein>
<dbReference type="Proteomes" id="UP000297229">
    <property type="component" value="Unassembled WGS sequence"/>
</dbReference>
<dbReference type="AlphaFoldDB" id="A0A4Z1JTL7"/>
<comment type="caution">
    <text evidence="2">The sequence shown here is derived from an EMBL/GenBank/DDBJ whole genome shotgun (WGS) entry which is preliminary data.</text>
</comment>
<evidence type="ECO:0000313" key="3">
    <source>
        <dbReference type="Proteomes" id="UP000297229"/>
    </source>
</evidence>